<evidence type="ECO:0000313" key="6">
    <source>
        <dbReference type="EMBL" id="CAF1929886.1"/>
    </source>
</evidence>
<dbReference type="Gene3D" id="3.10.110.10">
    <property type="entry name" value="Ubiquitin Conjugating Enzyme"/>
    <property type="match status" value="1"/>
</dbReference>
<keyword evidence="1" id="KW-0808">Transferase</keyword>
<comment type="similarity">
    <text evidence="4">Belongs to the ubiquitin-conjugating enzyme family.</text>
</comment>
<dbReference type="PROSITE" id="PS00183">
    <property type="entry name" value="UBC_1"/>
    <property type="match status" value="1"/>
</dbReference>
<dbReference type="GO" id="GO:0016740">
    <property type="term" value="F:transferase activity"/>
    <property type="evidence" value="ECO:0007669"/>
    <property type="project" value="UniProtKB-KW"/>
</dbReference>
<organism evidence="6">
    <name type="scientific">Brassica napus</name>
    <name type="common">Rape</name>
    <dbReference type="NCBI Taxonomy" id="3708"/>
    <lineage>
        <taxon>Eukaryota</taxon>
        <taxon>Viridiplantae</taxon>
        <taxon>Streptophyta</taxon>
        <taxon>Embryophyta</taxon>
        <taxon>Tracheophyta</taxon>
        <taxon>Spermatophyta</taxon>
        <taxon>Magnoliopsida</taxon>
        <taxon>eudicotyledons</taxon>
        <taxon>Gunneridae</taxon>
        <taxon>Pentapetalae</taxon>
        <taxon>rosids</taxon>
        <taxon>malvids</taxon>
        <taxon>Brassicales</taxon>
        <taxon>Brassicaceae</taxon>
        <taxon>Brassiceae</taxon>
        <taxon>Brassica</taxon>
    </lineage>
</organism>
<keyword evidence="4" id="KW-0547">Nucleotide-binding</keyword>
<dbReference type="Proteomes" id="UP001295469">
    <property type="component" value="Chromosome C05"/>
</dbReference>
<protein>
    <submittedName>
        <fullName evidence="6">(rape) hypothetical protein</fullName>
    </submittedName>
</protein>
<dbReference type="InterPro" id="IPR016135">
    <property type="entry name" value="UBQ-conjugating_enzyme/RWD"/>
</dbReference>
<feature type="active site" description="Glycyl thioester intermediate" evidence="3">
    <location>
        <position position="91"/>
    </location>
</feature>
<dbReference type="InterPro" id="IPR023313">
    <property type="entry name" value="UBQ-conjugating_AS"/>
</dbReference>
<accession>A0A816LDP0</accession>
<dbReference type="PROSITE" id="PS50127">
    <property type="entry name" value="UBC_2"/>
    <property type="match status" value="1"/>
</dbReference>
<dbReference type="GO" id="GO:0005524">
    <property type="term" value="F:ATP binding"/>
    <property type="evidence" value="ECO:0007669"/>
    <property type="project" value="UniProtKB-UniRule"/>
</dbReference>
<reference evidence="6" key="1">
    <citation type="submission" date="2021-01" db="EMBL/GenBank/DDBJ databases">
        <authorList>
            <consortium name="Genoscope - CEA"/>
            <person name="William W."/>
        </authorList>
    </citation>
    <scope>NUCLEOTIDE SEQUENCE</scope>
</reference>
<dbReference type="Pfam" id="PF00179">
    <property type="entry name" value="UQ_con"/>
    <property type="match status" value="1"/>
</dbReference>
<dbReference type="InterPro" id="IPR000608">
    <property type="entry name" value="UBC"/>
</dbReference>
<gene>
    <name evidence="6" type="ORF">DARMORV10_C05P35770.1</name>
</gene>
<sequence length="108" mass="12730">MFSTIILLYVDTYLGRDWNDLFKWNAMIKGPDGTPYAGGMFSIDIKFPINYTFSAPNTETNMFCFFFFYVFQFTFKTLIYHPNINFEGSICLEILKDKWTPPLMVEKV</sequence>
<evidence type="ECO:0000256" key="4">
    <source>
        <dbReference type="RuleBase" id="RU362109"/>
    </source>
</evidence>
<evidence type="ECO:0000256" key="3">
    <source>
        <dbReference type="PROSITE-ProRule" id="PRU10133"/>
    </source>
</evidence>
<evidence type="ECO:0000256" key="1">
    <source>
        <dbReference type="ARBA" id="ARBA00022679"/>
    </source>
</evidence>
<name>A0A816LDP0_BRANA</name>
<dbReference type="SUPFAM" id="SSF54495">
    <property type="entry name" value="UBC-like"/>
    <property type="match status" value="1"/>
</dbReference>
<dbReference type="PANTHER" id="PTHR24068">
    <property type="entry name" value="UBIQUITIN-CONJUGATING ENZYME E2"/>
    <property type="match status" value="1"/>
</dbReference>
<evidence type="ECO:0000259" key="5">
    <source>
        <dbReference type="PROSITE" id="PS50127"/>
    </source>
</evidence>
<dbReference type="EMBL" id="HG994369">
    <property type="protein sequence ID" value="CAF1929886.1"/>
    <property type="molecule type" value="Genomic_DNA"/>
</dbReference>
<dbReference type="AlphaFoldDB" id="A0A816LDP0"/>
<keyword evidence="4" id="KW-0067">ATP-binding</keyword>
<evidence type="ECO:0000256" key="2">
    <source>
        <dbReference type="ARBA" id="ARBA00022786"/>
    </source>
</evidence>
<proteinExistence type="inferred from homology"/>
<keyword evidence="2 4" id="KW-0833">Ubl conjugation pathway</keyword>
<feature type="domain" description="UBC core" evidence="5">
    <location>
        <begin position="1"/>
        <end position="108"/>
    </location>
</feature>